<sequence length="79" mass="9528">MLVFTLNWLIISITIPTVRAENSKNKKQRRGLWLLFRSRSHLTRARRSHLYTIKVPRILYLTKSKSAKNFWAWFIKAKK</sequence>
<accession>A0A0F3GRL3</accession>
<dbReference type="EMBL" id="LACI01001947">
    <property type="protein sequence ID" value="KJU83338.1"/>
    <property type="molecule type" value="Genomic_DNA"/>
</dbReference>
<name>A0A0F3GRL3_9BACT</name>
<protein>
    <submittedName>
        <fullName evidence="1">Uncharacterized protein</fullName>
    </submittedName>
</protein>
<dbReference type="Proteomes" id="UP000033423">
    <property type="component" value="Unassembled WGS sequence"/>
</dbReference>
<reference evidence="1 2" key="1">
    <citation type="submission" date="2015-02" db="EMBL/GenBank/DDBJ databases">
        <title>Single-cell genomics of uncultivated deep-branching MTB reveals a conserved set of magnetosome genes.</title>
        <authorList>
            <person name="Kolinko S."/>
            <person name="Richter M."/>
            <person name="Glockner F.O."/>
            <person name="Brachmann A."/>
            <person name="Schuler D."/>
        </authorList>
    </citation>
    <scope>NUCLEOTIDE SEQUENCE [LARGE SCALE GENOMIC DNA]</scope>
    <source>
        <strain evidence="1">TM-1</strain>
    </source>
</reference>
<evidence type="ECO:0000313" key="2">
    <source>
        <dbReference type="Proteomes" id="UP000033423"/>
    </source>
</evidence>
<keyword evidence="2" id="KW-1185">Reference proteome</keyword>
<organism evidence="1 2">
    <name type="scientific">Candidatus Magnetobacterium bavaricum</name>
    <dbReference type="NCBI Taxonomy" id="29290"/>
    <lineage>
        <taxon>Bacteria</taxon>
        <taxon>Pseudomonadati</taxon>
        <taxon>Nitrospirota</taxon>
        <taxon>Thermodesulfovibrionia</taxon>
        <taxon>Thermodesulfovibrionales</taxon>
        <taxon>Candidatus Magnetobacteriaceae</taxon>
        <taxon>Candidatus Magnetobacterium</taxon>
    </lineage>
</organism>
<proteinExistence type="predicted"/>
<comment type="caution">
    <text evidence="1">The sequence shown here is derived from an EMBL/GenBank/DDBJ whole genome shotgun (WGS) entry which is preliminary data.</text>
</comment>
<gene>
    <name evidence="1" type="ORF">MBAV_004469</name>
</gene>
<evidence type="ECO:0000313" key="1">
    <source>
        <dbReference type="EMBL" id="KJU83338.1"/>
    </source>
</evidence>
<dbReference type="AlphaFoldDB" id="A0A0F3GRL3"/>